<feature type="region of interest" description="Disordered" evidence="3">
    <location>
        <begin position="748"/>
        <end position="801"/>
    </location>
</feature>
<protein>
    <submittedName>
        <fullName evidence="6 7">Ribonucleoprotein PTB-binding 1-like</fullName>
    </submittedName>
</protein>
<evidence type="ECO:0000313" key="6">
    <source>
        <dbReference type="RefSeq" id="XP_022313114.1"/>
    </source>
</evidence>
<dbReference type="SMART" id="SM00360">
    <property type="entry name" value="RRM"/>
    <property type="match status" value="3"/>
</dbReference>
<dbReference type="GO" id="GO:0005634">
    <property type="term" value="C:nucleus"/>
    <property type="evidence" value="ECO:0007669"/>
    <property type="project" value="TreeGrafter"/>
</dbReference>
<dbReference type="CDD" id="cd12390">
    <property type="entry name" value="RRM3_RAVER"/>
    <property type="match status" value="1"/>
</dbReference>
<evidence type="ECO:0000313" key="7">
    <source>
        <dbReference type="RefSeq" id="XP_022313350.1"/>
    </source>
</evidence>
<proteinExistence type="predicted"/>
<dbReference type="Gene3D" id="3.30.70.330">
    <property type="match status" value="3"/>
</dbReference>
<name>A0A8B8CD78_CRAVI</name>
<dbReference type="InterPro" id="IPR050502">
    <property type="entry name" value="Euk_RNA-bind_prot"/>
</dbReference>
<sequence>MATASSGSKSPDTGKEKSNKSPIMSSSLTEDAPGKTTAELLQMSMEEFYRDRPILFSNIPSSANEDDLNVLLGAYIAKSIEIIPGQKKALVVLESGLEIEQLLLDLQNTKFQDNVINIDRCETEKLLCCAHLPHDYTVEKFRSLVAPFCAVKKCFLYRSQTTNDFKWYGVVEYSAPVSQITSIRTELDWRVVEGHHIHCDFLDKSLSSYRKLNSKCLFVDNLPKDFTNTSEFRDIFSALSSPLYCQIVMKDGKSLGYGIIEYKSWQEAEKSERHLNGHKILDVPMRITYCIPGISAVTICTRLMSKFDSPAEAVSKPSLLPDPVHPCKELLCNPLVQRLTTQHPTLMKKFEEAIQKMHGTYVKQLTCNPEKPGLLGPAPAMPMSPLMTVNVQLGLFILLAFQLQLQAPTSQVFDLDLANLMSKKVANNNQSEKPSLLGDPYASQSNIILQSLLSKLSPGKPNQPLGSSDVSTMLQSVSQNLQNMDVSGLMNIGQIAGQLGHELGYPAGEIPPLMDISSKNSKEGLLGAAPPEILGLVHRGQPPKKNLFPPGVEGDVKQSLLGEPPQSVMQSWQSRSTGSGLLPNPDTSQNHQRNTQHGGQGEQSDYDQYYGYGREDEGYYSSNYQHSGNAYDYSEESYDYNDKRYMDIAAKAAAYAAYNQPNYAYSGYTGHDESYSSGYSSMSGQDYEESYSYAGNDYSYRGHGMEAPPTQQTAASSSYEPLHPPGTATVERPPVLKRDYQQYRSAQSNTYNAPIQPPSSSRADNQPLLKTPQGQKRNYSQLLPPPEPSPEGDYVGQHSQGIGGHYAASYTNKRQKVSHTRLMMQY</sequence>
<feature type="compositionally biased region" description="Polar residues" evidence="3">
    <location>
        <begin position="709"/>
        <end position="719"/>
    </location>
</feature>
<dbReference type="RefSeq" id="XP_022313350.1">
    <property type="nucleotide sequence ID" value="XM_022457642.1"/>
</dbReference>
<feature type="compositionally biased region" description="Polar residues" evidence="3">
    <location>
        <begin position="567"/>
        <end position="597"/>
    </location>
</feature>
<feature type="compositionally biased region" description="Polar residues" evidence="3">
    <location>
        <begin position="748"/>
        <end position="764"/>
    </location>
</feature>
<gene>
    <name evidence="6" type="primary">LOC111118100</name>
    <name evidence="7" type="synonym">LOC111118270</name>
</gene>
<dbReference type="InterPro" id="IPR012677">
    <property type="entry name" value="Nucleotide-bd_a/b_plait_sf"/>
</dbReference>
<evidence type="ECO:0000259" key="4">
    <source>
        <dbReference type="PROSITE" id="PS50102"/>
    </source>
</evidence>
<keyword evidence="5" id="KW-1185">Reference proteome</keyword>
<dbReference type="InterPro" id="IPR035979">
    <property type="entry name" value="RBD_domain_sf"/>
</dbReference>
<dbReference type="KEGG" id="cvn:111118270"/>
<dbReference type="PANTHER" id="PTHR48025">
    <property type="entry name" value="OS02G0815200 PROTEIN"/>
    <property type="match status" value="1"/>
</dbReference>
<keyword evidence="1 2" id="KW-0694">RNA-binding</keyword>
<dbReference type="InterPro" id="IPR000504">
    <property type="entry name" value="RRM_dom"/>
</dbReference>
<dbReference type="OrthoDB" id="639027at2759"/>
<reference evidence="6 7" key="1">
    <citation type="submission" date="2025-04" db="UniProtKB">
        <authorList>
            <consortium name="RefSeq"/>
        </authorList>
    </citation>
    <scope>IDENTIFICATION</scope>
    <source>
        <tissue evidence="6 7">Whole sample</tissue>
    </source>
</reference>
<dbReference type="Pfam" id="PF00076">
    <property type="entry name" value="RRM_1"/>
    <property type="match status" value="1"/>
</dbReference>
<evidence type="ECO:0000256" key="3">
    <source>
        <dbReference type="SAM" id="MobiDB-lite"/>
    </source>
</evidence>
<dbReference type="RefSeq" id="XP_022313114.1">
    <property type="nucleotide sequence ID" value="XM_022457406.1"/>
</dbReference>
<dbReference type="KEGG" id="cvn:111118100"/>
<feature type="compositionally biased region" description="Polar residues" evidence="3">
    <location>
        <begin position="1"/>
        <end position="11"/>
    </location>
</feature>
<feature type="region of interest" description="Disordered" evidence="3">
    <location>
        <begin position="1"/>
        <end position="34"/>
    </location>
</feature>
<accession>A0A8B8CD78</accession>
<organism evidence="5 6">
    <name type="scientific">Crassostrea virginica</name>
    <name type="common">Eastern oyster</name>
    <dbReference type="NCBI Taxonomy" id="6565"/>
    <lineage>
        <taxon>Eukaryota</taxon>
        <taxon>Metazoa</taxon>
        <taxon>Spiralia</taxon>
        <taxon>Lophotrochozoa</taxon>
        <taxon>Mollusca</taxon>
        <taxon>Bivalvia</taxon>
        <taxon>Autobranchia</taxon>
        <taxon>Pteriomorphia</taxon>
        <taxon>Ostreida</taxon>
        <taxon>Ostreoidea</taxon>
        <taxon>Ostreidae</taxon>
        <taxon>Crassostrea</taxon>
    </lineage>
</organism>
<evidence type="ECO:0000313" key="5">
    <source>
        <dbReference type="Proteomes" id="UP000694844"/>
    </source>
</evidence>
<feature type="compositionally biased region" description="Polar residues" evidence="3">
    <location>
        <begin position="20"/>
        <end position="29"/>
    </location>
</feature>
<evidence type="ECO:0000256" key="2">
    <source>
        <dbReference type="PROSITE-ProRule" id="PRU00176"/>
    </source>
</evidence>
<dbReference type="GeneID" id="111118100"/>
<dbReference type="Proteomes" id="UP000694844">
    <property type="component" value="Chromosome 2"/>
</dbReference>
<dbReference type="PANTHER" id="PTHR48025:SF1">
    <property type="entry name" value="RRM DOMAIN-CONTAINING PROTEIN"/>
    <property type="match status" value="1"/>
</dbReference>
<evidence type="ECO:0000256" key="1">
    <source>
        <dbReference type="ARBA" id="ARBA00022884"/>
    </source>
</evidence>
<dbReference type="AlphaFoldDB" id="A0A8B8CD78"/>
<dbReference type="GO" id="GO:0003729">
    <property type="term" value="F:mRNA binding"/>
    <property type="evidence" value="ECO:0007669"/>
    <property type="project" value="TreeGrafter"/>
</dbReference>
<dbReference type="SUPFAM" id="SSF54928">
    <property type="entry name" value="RNA-binding domain, RBD"/>
    <property type="match status" value="1"/>
</dbReference>
<feature type="region of interest" description="Disordered" evidence="3">
    <location>
        <begin position="536"/>
        <end position="625"/>
    </location>
</feature>
<feature type="region of interest" description="Disordered" evidence="3">
    <location>
        <begin position="702"/>
        <end position="735"/>
    </location>
</feature>
<feature type="domain" description="RRM" evidence="4">
    <location>
        <begin position="215"/>
        <end position="292"/>
    </location>
</feature>
<dbReference type="PROSITE" id="PS50102">
    <property type="entry name" value="RRM"/>
    <property type="match status" value="1"/>
</dbReference>